<feature type="domain" description="DUF6440" evidence="1">
    <location>
        <begin position="2"/>
        <end position="46"/>
    </location>
</feature>
<evidence type="ECO:0000259" key="1">
    <source>
        <dbReference type="Pfam" id="PF20037"/>
    </source>
</evidence>
<protein>
    <recommendedName>
        <fullName evidence="1">DUF6440 domain-containing protein</fullName>
    </recommendedName>
</protein>
<proteinExistence type="predicted"/>
<reference evidence="2 3" key="1">
    <citation type="submission" date="2020-08" db="EMBL/GenBank/DDBJ databases">
        <title>Clostridia isolated from Swiss meat.</title>
        <authorList>
            <person name="Wambui J."/>
            <person name="Stevens M.J.A."/>
            <person name="Stephan R."/>
        </authorList>
    </citation>
    <scope>NUCLEOTIDE SEQUENCE [LARGE SCALE GENOMIC DNA]</scope>
    <source>
        <strain evidence="2 3">CM001</strain>
    </source>
</reference>
<comment type="caution">
    <text evidence="2">The sequence shown here is derived from an EMBL/GenBank/DDBJ whole genome shotgun (WGS) entry which is preliminary data.</text>
</comment>
<evidence type="ECO:0000313" key="2">
    <source>
        <dbReference type="EMBL" id="MBB6716081.1"/>
    </source>
</evidence>
<dbReference type="InterPro" id="IPR045515">
    <property type="entry name" value="DUF6440"/>
</dbReference>
<dbReference type="RefSeq" id="WP_185165195.1">
    <property type="nucleotide sequence ID" value="NZ_JACKWY010000011.1"/>
</dbReference>
<dbReference type="EMBL" id="JACKWY010000011">
    <property type="protein sequence ID" value="MBB6716081.1"/>
    <property type="molecule type" value="Genomic_DNA"/>
</dbReference>
<evidence type="ECO:0000313" key="3">
    <source>
        <dbReference type="Proteomes" id="UP000585258"/>
    </source>
</evidence>
<dbReference type="AlphaFoldDB" id="A0A7X0SIH8"/>
<accession>A0A7X0SIH8</accession>
<sequence length="70" mass="7840">MYEEGNISCCKIIADTVTGINYLFANEGYAGGLTVLLDKDGKTVITGLQLTNFYLLKVLLATKWRLFQLY</sequence>
<gene>
    <name evidence="2" type="ORF">H7E68_15355</name>
</gene>
<name>A0A7X0SIH8_9CLOT</name>
<dbReference type="Proteomes" id="UP000585258">
    <property type="component" value="Unassembled WGS sequence"/>
</dbReference>
<organism evidence="2 3">
    <name type="scientific">Clostridium gasigenes</name>
    <dbReference type="NCBI Taxonomy" id="94869"/>
    <lineage>
        <taxon>Bacteria</taxon>
        <taxon>Bacillati</taxon>
        <taxon>Bacillota</taxon>
        <taxon>Clostridia</taxon>
        <taxon>Eubacteriales</taxon>
        <taxon>Clostridiaceae</taxon>
        <taxon>Clostridium</taxon>
    </lineage>
</organism>
<dbReference type="Pfam" id="PF20037">
    <property type="entry name" value="DUF6440"/>
    <property type="match status" value="1"/>
</dbReference>